<name>A0A7J8MMH3_9ROSI</name>
<keyword evidence="2" id="KW-1185">Reference proteome</keyword>
<dbReference type="EMBL" id="JABEZX010000009">
    <property type="protein sequence ID" value="MBA0565846.1"/>
    <property type="molecule type" value="Genomic_DNA"/>
</dbReference>
<proteinExistence type="predicted"/>
<gene>
    <name evidence="1" type="ORF">Golob_010701</name>
</gene>
<evidence type="ECO:0000313" key="1">
    <source>
        <dbReference type="EMBL" id="MBA0565846.1"/>
    </source>
</evidence>
<dbReference type="Proteomes" id="UP000593572">
    <property type="component" value="Unassembled WGS sequence"/>
</dbReference>
<reference evidence="1 2" key="1">
    <citation type="journal article" date="2019" name="Genome Biol. Evol.">
        <title>Insights into the evolution of the New World diploid cottons (Gossypium, subgenus Houzingenia) based on genome sequencing.</title>
        <authorList>
            <person name="Grover C.E."/>
            <person name="Arick M.A. 2nd"/>
            <person name="Thrash A."/>
            <person name="Conover J.L."/>
            <person name="Sanders W.S."/>
            <person name="Peterson D.G."/>
            <person name="Frelichowski J.E."/>
            <person name="Scheffler J.A."/>
            <person name="Scheffler B.E."/>
            <person name="Wendel J.F."/>
        </authorList>
    </citation>
    <scope>NUCLEOTIDE SEQUENCE [LARGE SCALE GENOMIC DNA]</scope>
    <source>
        <strain evidence="1">157</strain>
        <tissue evidence="1">Leaf</tissue>
    </source>
</reference>
<organism evidence="1 2">
    <name type="scientific">Gossypium lobatum</name>
    <dbReference type="NCBI Taxonomy" id="34289"/>
    <lineage>
        <taxon>Eukaryota</taxon>
        <taxon>Viridiplantae</taxon>
        <taxon>Streptophyta</taxon>
        <taxon>Embryophyta</taxon>
        <taxon>Tracheophyta</taxon>
        <taxon>Spermatophyta</taxon>
        <taxon>Magnoliopsida</taxon>
        <taxon>eudicotyledons</taxon>
        <taxon>Gunneridae</taxon>
        <taxon>Pentapetalae</taxon>
        <taxon>rosids</taxon>
        <taxon>malvids</taxon>
        <taxon>Malvales</taxon>
        <taxon>Malvaceae</taxon>
        <taxon>Malvoideae</taxon>
        <taxon>Gossypium</taxon>
    </lineage>
</organism>
<comment type="caution">
    <text evidence="1">The sequence shown here is derived from an EMBL/GenBank/DDBJ whole genome shotgun (WGS) entry which is preliminary data.</text>
</comment>
<dbReference type="AlphaFoldDB" id="A0A7J8MMH3"/>
<feature type="non-terminal residue" evidence="1">
    <location>
        <position position="1"/>
    </location>
</feature>
<accession>A0A7J8MMH3</accession>
<evidence type="ECO:0000313" key="2">
    <source>
        <dbReference type="Proteomes" id="UP000593572"/>
    </source>
</evidence>
<sequence length="131" mass="14445">SRAVAEGECSTASYLHKKSAFSKSFATISYSAYDTAQSNTTISWLPQLLASYEHRTATWKVLFGELSWGSCPGTVGCCYVRDGKNVVPDVCNVLDKIMEFSEKVLSDSSWGASCFLKHLVEYAVPQLLICR</sequence>
<protein>
    <submittedName>
        <fullName evidence="1">Uncharacterized protein</fullName>
    </submittedName>
</protein>